<dbReference type="PANTHER" id="PTHR33755">
    <property type="entry name" value="TOXIN PARE1-RELATED"/>
    <property type="match status" value="1"/>
</dbReference>
<dbReference type="Proteomes" id="UP000196086">
    <property type="component" value="Unassembled WGS sequence"/>
</dbReference>
<evidence type="ECO:0000313" key="4">
    <source>
        <dbReference type="Proteomes" id="UP000196086"/>
    </source>
</evidence>
<dbReference type="InterPro" id="IPR051803">
    <property type="entry name" value="TA_system_RelE-like_toxin"/>
</dbReference>
<dbReference type="AlphaFoldDB" id="A0A1Z5YQZ2"/>
<dbReference type="EMBL" id="JOMQ01000146">
    <property type="protein sequence ID" value="OUI97532.1"/>
    <property type="molecule type" value="Genomic_DNA"/>
</dbReference>
<sequence length="80" mass="9202">MRVEWSDEALTDRAAIVDYLLPRNPHATKRIVLQLIDTTADLAMFPKIGREGEDGTREWVIVHPYVEVNEIESIVKISRI</sequence>
<protein>
    <submittedName>
        <fullName evidence="3">Plasmid stabilization protein</fullName>
    </submittedName>
</protein>
<gene>
    <name evidence="3" type="ORF">HK14_02735</name>
</gene>
<comment type="similarity">
    <text evidence="1">Belongs to the RelE toxin family.</text>
</comment>
<dbReference type="OrthoDB" id="595470at2"/>
<reference evidence="3 4" key="1">
    <citation type="submission" date="2014-06" db="EMBL/GenBank/DDBJ databases">
        <authorList>
            <person name="Ju J."/>
            <person name="Zhang J."/>
        </authorList>
    </citation>
    <scope>NUCLEOTIDE SEQUENCE [LARGE SCALE GENOMIC DNA]</scope>
    <source>
        <strain evidence="3 4">DsW_47</strain>
    </source>
</reference>
<dbReference type="Pfam" id="PF05016">
    <property type="entry name" value="ParE_toxin"/>
    <property type="match status" value="1"/>
</dbReference>
<organism evidence="3 4">
    <name type="scientific">Acetobacter cibinongensis</name>
    <dbReference type="NCBI Taxonomy" id="146475"/>
    <lineage>
        <taxon>Bacteria</taxon>
        <taxon>Pseudomonadati</taxon>
        <taxon>Pseudomonadota</taxon>
        <taxon>Alphaproteobacteria</taxon>
        <taxon>Acetobacterales</taxon>
        <taxon>Acetobacteraceae</taxon>
        <taxon>Acetobacter</taxon>
    </lineage>
</organism>
<comment type="caution">
    <text evidence="3">The sequence shown here is derived from an EMBL/GenBank/DDBJ whole genome shotgun (WGS) entry which is preliminary data.</text>
</comment>
<keyword evidence="2" id="KW-1277">Toxin-antitoxin system</keyword>
<dbReference type="Gene3D" id="3.30.2310.20">
    <property type="entry name" value="RelE-like"/>
    <property type="match status" value="1"/>
</dbReference>
<dbReference type="InterPro" id="IPR007712">
    <property type="entry name" value="RelE/ParE_toxin"/>
</dbReference>
<accession>A0A1Z5YQZ2</accession>
<evidence type="ECO:0000313" key="3">
    <source>
        <dbReference type="EMBL" id="OUI97532.1"/>
    </source>
</evidence>
<evidence type="ECO:0000256" key="2">
    <source>
        <dbReference type="ARBA" id="ARBA00022649"/>
    </source>
</evidence>
<evidence type="ECO:0000256" key="1">
    <source>
        <dbReference type="ARBA" id="ARBA00006226"/>
    </source>
</evidence>
<proteinExistence type="inferred from homology"/>
<dbReference type="InterPro" id="IPR035093">
    <property type="entry name" value="RelE/ParE_toxin_dom_sf"/>
</dbReference>
<name>A0A1Z5YQZ2_9PROT</name>